<organism evidence="2 3">
    <name type="scientific">Caerostris extrusa</name>
    <name type="common">Bark spider</name>
    <name type="synonym">Caerostris bankana</name>
    <dbReference type="NCBI Taxonomy" id="172846"/>
    <lineage>
        <taxon>Eukaryota</taxon>
        <taxon>Metazoa</taxon>
        <taxon>Ecdysozoa</taxon>
        <taxon>Arthropoda</taxon>
        <taxon>Chelicerata</taxon>
        <taxon>Arachnida</taxon>
        <taxon>Araneae</taxon>
        <taxon>Araneomorphae</taxon>
        <taxon>Entelegynae</taxon>
        <taxon>Araneoidea</taxon>
        <taxon>Araneidae</taxon>
        <taxon>Caerostris</taxon>
    </lineage>
</organism>
<evidence type="ECO:0000313" key="3">
    <source>
        <dbReference type="Proteomes" id="UP001054945"/>
    </source>
</evidence>
<comment type="caution">
    <text evidence="2">The sequence shown here is derived from an EMBL/GenBank/DDBJ whole genome shotgun (WGS) entry which is preliminary data.</text>
</comment>
<accession>A0AAV4RTA3</accession>
<name>A0AAV4RTA3_CAEEX</name>
<feature type="compositionally biased region" description="Basic and acidic residues" evidence="1">
    <location>
        <begin position="1"/>
        <end position="16"/>
    </location>
</feature>
<sequence length="116" mass="12904">MRLGNHRSEQRIEKTGGEGNLAGDLAADLPSTEGGGGQGKKKKHRFTFTSTLRAHCLPVRLLRRYPTLITKCCSTLFRKGRPARSLHNCHLRQGYSVSTLASRKWGVSEESQRAIN</sequence>
<dbReference type="Proteomes" id="UP001054945">
    <property type="component" value="Unassembled WGS sequence"/>
</dbReference>
<dbReference type="AlphaFoldDB" id="A0AAV4RTA3"/>
<proteinExistence type="predicted"/>
<reference evidence="2 3" key="1">
    <citation type="submission" date="2021-06" db="EMBL/GenBank/DDBJ databases">
        <title>Caerostris extrusa draft genome.</title>
        <authorList>
            <person name="Kono N."/>
            <person name="Arakawa K."/>
        </authorList>
    </citation>
    <scope>NUCLEOTIDE SEQUENCE [LARGE SCALE GENOMIC DNA]</scope>
</reference>
<gene>
    <name evidence="2" type="ORF">CEXT_182931</name>
</gene>
<keyword evidence="3" id="KW-1185">Reference proteome</keyword>
<evidence type="ECO:0000256" key="1">
    <source>
        <dbReference type="SAM" id="MobiDB-lite"/>
    </source>
</evidence>
<evidence type="ECO:0000313" key="2">
    <source>
        <dbReference type="EMBL" id="GIY24844.1"/>
    </source>
</evidence>
<feature type="region of interest" description="Disordered" evidence="1">
    <location>
        <begin position="1"/>
        <end position="44"/>
    </location>
</feature>
<protein>
    <submittedName>
        <fullName evidence="2">Uncharacterized protein</fullName>
    </submittedName>
</protein>
<dbReference type="EMBL" id="BPLR01008457">
    <property type="protein sequence ID" value="GIY24844.1"/>
    <property type="molecule type" value="Genomic_DNA"/>
</dbReference>